<evidence type="ECO:0000256" key="1">
    <source>
        <dbReference type="SAM" id="MobiDB-lite"/>
    </source>
</evidence>
<protein>
    <submittedName>
        <fullName evidence="3">NAD(P)-dependent oxidoreductase</fullName>
    </submittedName>
</protein>
<sequence>MEADEESRGGERRGGAGTVVVLGGTGWVGRHVSAAFAAEGYDVVTVARSAARGPAPARFVALDLVTAPVEEIVAMLEAARPDVVVNAAGQPWGTSEPVMRTSLLVLTERVVAALGRLSFRPRFVQIGTVMEYGPTSPGLPIGEDTEPRPAGPYGEIKLAGSRAVLAAARAGTVDGVVVRLVNVVGPGTAAASLLGRVLDRLLTARREGSAAELVLAPLRAERDYIDIRDAADAVVAAARADVTGRAVNIGSGTTVPVRRLVQQLIATSGVETRLEERDPAAGGPVSPGAGGDWLAVDPGPARLRLGWKARRDLRDALRDDWTERAAR</sequence>
<evidence type="ECO:0000259" key="2">
    <source>
        <dbReference type="Pfam" id="PF01370"/>
    </source>
</evidence>
<evidence type="ECO:0000313" key="4">
    <source>
        <dbReference type="Proteomes" id="UP001552479"/>
    </source>
</evidence>
<dbReference type="PANTHER" id="PTHR43245:SF13">
    <property type="entry name" value="UDP-D-APIOSE_UDP-D-XYLOSE SYNTHASE 2"/>
    <property type="match status" value="1"/>
</dbReference>
<dbReference type="SUPFAM" id="SSF51735">
    <property type="entry name" value="NAD(P)-binding Rossmann-fold domains"/>
    <property type="match status" value="1"/>
</dbReference>
<proteinExistence type="predicted"/>
<accession>A0ABV3J3X5</accession>
<dbReference type="Gene3D" id="3.40.50.720">
    <property type="entry name" value="NAD(P)-binding Rossmann-like Domain"/>
    <property type="match status" value="1"/>
</dbReference>
<dbReference type="EMBL" id="JBFASG010000039">
    <property type="protein sequence ID" value="MEV4926771.1"/>
    <property type="molecule type" value="Genomic_DNA"/>
</dbReference>
<evidence type="ECO:0000313" key="3">
    <source>
        <dbReference type="EMBL" id="MEV4926771.1"/>
    </source>
</evidence>
<dbReference type="InterPro" id="IPR050177">
    <property type="entry name" value="Lipid_A_modif_metabolic_enz"/>
</dbReference>
<dbReference type="Proteomes" id="UP001552479">
    <property type="component" value="Unassembled WGS sequence"/>
</dbReference>
<dbReference type="PANTHER" id="PTHR43245">
    <property type="entry name" value="BIFUNCTIONAL POLYMYXIN RESISTANCE PROTEIN ARNA"/>
    <property type="match status" value="1"/>
</dbReference>
<organism evidence="3 4">
    <name type="scientific">Streptomyces roseoverticillatus</name>
    <dbReference type="NCBI Taxonomy" id="66429"/>
    <lineage>
        <taxon>Bacteria</taxon>
        <taxon>Bacillati</taxon>
        <taxon>Actinomycetota</taxon>
        <taxon>Actinomycetes</taxon>
        <taxon>Kitasatosporales</taxon>
        <taxon>Streptomycetaceae</taxon>
        <taxon>Streptomyces</taxon>
    </lineage>
</organism>
<dbReference type="RefSeq" id="WP_359108829.1">
    <property type="nucleotide sequence ID" value="NZ_JBEZGT010000075.1"/>
</dbReference>
<dbReference type="InterPro" id="IPR036291">
    <property type="entry name" value="NAD(P)-bd_dom_sf"/>
</dbReference>
<keyword evidence="4" id="KW-1185">Reference proteome</keyword>
<dbReference type="Gene3D" id="3.90.25.10">
    <property type="entry name" value="UDP-galactose 4-epimerase, domain 1"/>
    <property type="match status" value="1"/>
</dbReference>
<reference evidence="3 4" key="1">
    <citation type="submission" date="2024-06" db="EMBL/GenBank/DDBJ databases">
        <title>The Natural Products Discovery Center: Release of the First 8490 Sequenced Strains for Exploring Actinobacteria Biosynthetic Diversity.</title>
        <authorList>
            <person name="Kalkreuter E."/>
            <person name="Kautsar S.A."/>
            <person name="Yang D."/>
            <person name="Bader C.D."/>
            <person name="Teijaro C.N."/>
            <person name="Fluegel L."/>
            <person name="Davis C.M."/>
            <person name="Simpson J.R."/>
            <person name="Lauterbach L."/>
            <person name="Steele A.D."/>
            <person name="Gui C."/>
            <person name="Meng S."/>
            <person name="Li G."/>
            <person name="Viehrig K."/>
            <person name="Ye F."/>
            <person name="Su P."/>
            <person name="Kiefer A.F."/>
            <person name="Nichols A."/>
            <person name="Cepeda A.J."/>
            <person name="Yan W."/>
            <person name="Fan B."/>
            <person name="Jiang Y."/>
            <person name="Adhikari A."/>
            <person name="Zheng C.-J."/>
            <person name="Schuster L."/>
            <person name="Cowan T.M."/>
            <person name="Smanski M.J."/>
            <person name="Chevrette M.G."/>
            <person name="De Carvalho L.P.S."/>
            <person name="Shen B."/>
        </authorList>
    </citation>
    <scope>NUCLEOTIDE SEQUENCE [LARGE SCALE GENOMIC DNA]</scope>
    <source>
        <strain evidence="3 4">NPDC053791</strain>
    </source>
</reference>
<feature type="region of interest" description="Disordered" evidence="1">
    <location>
        <begin position="272"/>
        <end position="293"/>
    </location>
</feature>
<name>A0ABV3J3X5_9ACTN</name>
<gene>
    <name evidence="3" type="ORF">AB0L03_28770</name>
</gene>
<dbReference type="InterPro" id="IPR001509">
    <property type="entry name" value="Epimerase_deHydtase"/>
</dbReference>
<comment type="caution">
    <text evidence="3">The sequence shown here is derived from an EMBL/GenBank/DDBJ whole genome shotgun (WGS) entry which is preliminary data.</text>
</comment>
<dbReference type="Pfam" id="PF01370">
    <property type="entry name" value="Epimerase"/>
    <property type="match status" value="1"/>
</dbReference>
<feature type="domain" description="NAD-dependent epimerase/dehydratase" evidence="2">
    <location>
        <begin position="19"/>
        <end position="250"/>
    </location>
</feature>